<gene>
    <name evidence="5" type="primary">pxpB</name>
    <name evidence="5" type="ORF">FG383_12135</name>
</gene>
<dbReference type="GO" id="GO:0005524">
    <property type="term" value="F:ATP binding"/>
    <property type="evidence" value="ECO:0007669"/>
    <property type="project" value="UniProtKB-KW"/>
</dbReference>
<dbReference type="PANTHER" id="PTHR34698:SF2">
    <property type="entry name" value="5-OXOPROLINASE SUBUNIT B"/>
    <property type="match status" value="1"/>
</dbReference>
<comment type="caution">
    <text evidence="5">The sequence shown here is derived from an EMBL/GenBank/DDBJ whole genome shotgun (WGS) entry which is preliminary data.</text>
</comment>
<keyword evidence="6" id="KW-1185">Reference proteome</keyword>
<evidence type="ECO:0000259" key="4">
    <source>
        <dbReference type="SMART" id="SM00796"/>
    </source>
</evidence>
<keyword evidence="3" id="KW-0067">ATP-binding</keyword>
<evidence type="ECO:0000256" key="2">
    <source>
        <dbReference type="ARBA" id="ARBA00022801"/>
    </source>
</evidence>
<evidence type="ECO:0000256" key="3">
    <source>
        <dbReference type="ARBA" id="ARBA00022840"/>
    </source>
</evidence>
<feature type="domain" description="Carboxyltransferase" evidence="4">
    <location>
        <begin position="12"/>
        <end position="213"/>
    </location>
</feature>
<dbReference type="Gene3D" id="3.30.1360.40">
    <property type="match status" value="1"/>
</dbReference>
<reference evidence="5 6" key="1">
    <citation type="submission" date="2019-05" db="EMBL/GenBank/DDBJ databases">
        <title>Psychrobacillus vulpis sp. nov., a new species isolated from feces of a red fox that inhabits in The Tablas de Daimiel Natural Park, Albacete, Spain.</title>
        <authorList>
            <person name="Rodriguez M."/>
            <person name="Reina J.C."/>
            <person name="Bejar V."/>
            <person name="Llamas I."/>
        </authorList>
    </citation>
    <scope>NUCLEOTIDE SEQUENCE [LARGE SCALE GENOMIC DNA]</scope>
    <source>
        <strain evidence="5 6">NHI-2</strain>
    </source>
</reference>
<dbReference type="InterPro" id="IPR010016">
    <property type="entry name" value="PxpB"/>
</dbReference>
<dbReference type="NCBIfam" id="TIGR00370">
    <property type="entry name" value="5-oxoprolinase subunit PxpB"/>
    <property type="match status" value="1"/>
</dbReference>
<dbReference type="Proteomes" id="UP000318937">
    <property type="component" value="Unassembled WGS sequence"/>
</dbReference>
<dbReference type="InterPro" id="IPR029000">
    <property type="entry name" value="Cyclophilin-like_dom_sf"/>
</dbReference>
<accession>A0A544T8G8</accession>
<dbReference type="GO" id="GO:0017168">
    <property type="term" value="F:5-oxoprolinase (ATP-hydrolyzing) activity"/>
    <property type="evidence" value="ECO:0007669"/>
    <property type="project" value="UniProtKB-EC"/>
</dbReference>
<organism evidence="5 6">
    <name type="scientific">Psychrobacillus soli</name>
    <dbReference type="NCBI Taxonomy" id="1543965"/>
    <lineage>
        <taxon>Bacteria</taxon>
        <taxon>Bacillati</taxon>
        <taxon>Bacillota</taxon>
        <taxon>Bacilli</taxon>
        <taxon>Bacillales</taxon>
        <taxon>Bacillaceae</taxon>
        <taxon>Psychrobacillus</taxon>
    </lineage>
</organism>
<keyword evidence="1" id="KW-0547">Nucleotide-binding</keyword>
<dbReference type="EC" id="3.5.2.9" evidence="5"/>
<keyword evidence="2 5" id="KW-0378">Hydrolase</keyword>
<proteinExistence type="predicted"/>
<name>A0A544T8G8_9BACI</name>
<dbReference type="OrthoDB" id="9778567at2"/>
<dbReference type="SUPFAM" id="SSF50891">
    <property type="entry name" value="Cyclophilin-like"/>
    <property type="match status" value="1"/>
</dbReference>
<protein>
    <submittedName>
        <fullName evidence="5">5-oxoprolinase subunit PxpB</fullName>
        <ecNumber evidence="5">3.5.2.9</ecNumber>
    </submittedName>
</protein>
<evidence type="ECO:0000313" key="5">
    <source>
        <dbReference type="EMBL" id="TQR13740.1"/>
    </source>
</evidence>
<dbReference type="SUPFAM" id="SSF160467">
    <property type="entry name" value="PH0987 N-terminal domain-like"/>
    <property type="match status" value="1"/>
</dbReference>
<dbReference type="EMBL" id="VDGG01000023">
    <property type="protein sequence ID" value="TQR13740.1"/>
    <property type="molecule type" value="Genomic_DNA"/>
</dbReference>
<evidence type="ECO:0000256" key="1">
    <source>
        <dbReference type="ARBA" id="ARBA00022741"/>
    </source>
</evidence>
<dbReference type="InterPro" id="IPR003833">
    <property type="entry name" value="CT_C_D"/>
</dbReference>
<dbReference type="Gene3D" id="2.40.100.10">
    <property type="entry name" value="Cyclophilin-like"/>
    <property type="match status" value="1"/>
</dbReference>
<dbReference type="SMART" id="SM00796">
    <property type="entry name" value="AHS1"/>
    <property type="match status" value="1"/>
</dbReference>
<dbReference type="PANTHER" id="PTHR34698">
    <property type="entry name" value="5-OXOPROLINASE SUBUNIT B"/>
    <property type="match status" value="1"/>
</dbReference>
<dbReference type="Pfam" id="PF02682">
    <property type="entry name" value="CT_C_D"/>
    <property type="match status" value="1"/>
</dbReference>
<sequence>MLMTTNTASRTPLYLPMGDQAIIIQFEHVISLETNKRVQTIAYLIESSQIVGVTQLIPAFNNLTVCYDPVVIGFDELVETLKKFEGDDLEQIQINSKTLHIPVVFGGDYGPDLEEIADHAKLSIEEVVSLIQSKRYFVYMIGFIAGYPYCGDIDPRLSLPRRANPRGKVEKGTIQIVNNLTGIFTMTAPSGWHIVGWTPMEIFNPKSDPPSLLQAGDYIQYIPISEEEAQRWNQDSQREWDQKWNM</sequence>
<evidence type="ECO:0000313" key="6">
    <source>
        <dbReference type="Proteomes" id="UP000318937"/>
    </source>
</evidence>
<dbReference type="AlphaFoldDB" id="A0A544T8G8"/>